<dbReference type="EMBL" id="CP005704">
    <property type="protein sequence ID" value="AHH14799.1"/>
    <property type="molecule type" value="Genomic_DNA"/>
</dbReference>
<geneLocation type="plasmid" evidence="1">
    <name>unnamed</name>
</geneLocation>
<reference evidence="1" key="1">
    <citation type="submission" date="2013-04" db="EMBL/GenBank/DDBJ databases">
        <title>Comparative Genomics of Relapsing Fever Spirochetes.</title>
        <authorList>
            <person name="Schwan T.G."/>
            <person name="Raffel S.J."/>
            <person name="Porcella S.F."/>
            <person name="Martens C.A."/>
            <person name="Bruno D.P."/>
            <person name="Ricklefs S.M."/>
            <person name="Barbian K.B."/>
        </authorList>
    </citation>
    <scope>NUCLEOTIDE SEQUENCE</scope>
    <source>
        <strain evidence="1">MTW</strain>
        <plasmid evidence="1">unnamed</plasmid>
    </source>
</reference>
<dbReference type="HOGENOM" id="CLU_3372434_0_0_12"/>
<gene>
    <name evidence="1" type="ORF">BHW_0900069</name>
</gene>
<protein>
    <submittedName>
        <fullName evidence="1">Uncharacterized protein</fullName>
    </submittedName>
</protein>
<evidence type="ECO:0000313" key="1">
    <source>
        <dbReference type="EMBL" id="AHH14799.1"/>
    </source>
</evidence>
<accession>W5T6M1</accession>
<proteinExistence type="predicted"/>
<sequence>MQKSIVIDAAEKSGIEIKSGDAGAKVEMLMTLKL</sequence>
<keyword evidence="1" id="KW-0614">Plasmid</keyword>
<organism evidence="1">
    <name type="scientific">Borrelia hermsii MTW</name>
    <dbReference type="NCBI Taxonomy" id="1313291"/>
    <lineage>
        <taxon>Bacteria</taxon>
        <taxon>Pseudomonadati</taxon>
        <taxon>Spirochaetota</taxon>
        <taxon>Spirochaetia</taxon>
        <taxon>Spirochaetales</taxon>
        <taxon>Borreliaceae</taxon>
        <taxon>Borrelia</taxon>
    </lineage>
</organism>
<dbReference type="AlphaFoldDB" id="W5T6M1"/>
<name>W5T6M1_BORHE</name>